<dbReference type="AlphaFoldDB" id="A0AAD5SXH2"/>
<feature type="transmembrane region" description="Helical" evidence="2">
    <location>
        <begin position="134"/>
        <end position="155"/>
    </location>
</feature>
<comment type="caution">
    <text evidence="3">The sequence shown here is derived from an EMBL/GenBank/DDBJ whole genome shotgun (WGS) entry which is preliminary data.</text>
</comment>
<gene>
    <name evidence="3" type="ORF">HK100_000985</name>
</gene>
<evidence type="ECO:0000256" key="2">
    <source>
        <dbReference type="SAM" id="Phobius"/>
    </source>
</evidence>
<evidence type="ECO:0000313" key="4">
    <source>
        <dbReference type="Proteomes" id="UP001211907"/>
    </source>
</evidence>
<feature type="compositionally biased region" description="Polar residues" evidence="1">
    <location>
        <begin position="42"/>
        <end position="57"/>
    </location>
</feature>
<proteinExistence type="predicted"/>
<organism evidence="3 4">
    <name type="scientific">Physocladia obscura</name>
    <dbReference type="NCBI Taxonomy" id="109957"/>
    <lineage>
        <taxon>Eukaryota</taxon>
        <taxon>Fungi</taxon>
        <taxon>Fungi incertae sedis</taxon>
        <taxon>Chytridiomycota</taxon>
        <taxon>Chytridiomycota incertae sedis</taxon>
        <taxon>Chytridiomycetes</taxon>
        <taxon>Chytridiales</taxon>
        <taxon>Chytriomycetaceae</taxon>
        <taxon>Physocladia</taxon>
    </lineage>
</organism>
<keyword evidence="2" id="KW-0812">Transmembrane</keyword>
<sequence>MNQTPDYELDSASYETSIDILQLQLEQQVNSNIVEMADLPDTSPNRSLSPANNSPQHLPTPPPDYQGRELFELSLIAEIKIDFNKPPREYFSTVLPSRLEDRISNMTFASRITSLNNRLTAPEMQRSIWFASNYTNGSAFIGLFSAFVGFVVYYITKNPAWLGLLAVGLLAIVAFPSTPKVD</sequence>
<accession>A0AAD5SXH2</accession>
<keyword evidence="4" id="KW-1185">Reference proteome</keyword>
<dbReference type="Proteomes" id="UP001211907">
    <property type="component" value="Unassembled WGS sequence"/>
</dbReference>
<evidence type="ECO:0000313" key="3">
    <source>
        <dbReference type="EMBL" id="KAJ3116736.1"/>
    </source>
</evidence>
<feature type="region of interest" description="Disordered" evidence="1">
    <location>
        <begin position="38"/>
        <end position="63"/>
    </location>
</feature>
<feature type="transmembrane region" description="Helical" evidence="2">
    <location>
        <begin position="161"/>
        <end position="178"/>
    </location>
</feature>
<keyword evidence="2" id="KW-0472">Membrane</keyword>
<reference evidence="3" key="1">
    <citation type="submission" date="2020-05" db="EMBL/GenBank/DDBJ databases">
        <title>Phylogenomic resolution of chytrid fungi.</title>
        <authorList>
            <person name="Stajich J.E."/>
            <person name="Amses K."/>
            <person name="Simmons R."/>
            <person name="Seto K."/>
            <person name="Myers J."/>
            <person name="Bonds A."/>
            <person name="Quandt C.A."/>
            <person name="Barry K."/>
            <person name="Liu P."/>
            <person name="Grigoriev I."/>
            <person name="Longcore J.E."/>
            <person name="James T.Y."/>
        </authorList>
    </citation>
    <scope>NUCLEOTIDE SEQUENCE</scope>
    <source>
        <strain evidence="3">JEL0513</strain>
    </source>
</reference>
<evidence type="ECO:0000256" key="1">
    <source>
        <dbReference type="SAM" id="MobiDB-lite"/>
    </source>
</evidence>
<dbReference type="EMBL" id="JADGJH010001208">
    <property type="protein sequence ID" value="KAJ3116736.1"/>
    <property type="molecule type" value="Genomic_DNA"/>
</dbReference>
<protein>
    <submittedName>
        <fullName evidence="3">Uncharacterized protein</fullName>
    </submittedName>
</protein>
<name>A0AAD5SXH2_9FUNG</name>
<keyword evidence="2" id="KW-1133">Transmembrane helix</keyword>